<sequence>MKFGVVEAPLHSRFGPTAAAEMGYRVAMLTGADSYWLPDHLNAFLPRAVMTPKYSGIARLAPDADAFLEPWTTLGHLAGRHRFNRMRLGTCVTDTGRRNPAVTAQAAATLHLMTRGRAVLGIGTGEREGNEPYGVDWSKPVARFEEGLATIRALWNSNGQLVNRDSEWFPLRNAIFTLPAVKGNRPQIWVASHGPRMLRATGRYADGWFPVAIVSPERYATGLEQVRAAADDANRDPYSIVAAITQFVVTGRSAAEVDDALESVPARTYALLLPDVEWAEHGARHPMGEGCTGYQDLLPQLLDEATTLAHIDAVPRALMRRCLLSGTPDEVLDQLATYRDHGVRYPTLLNMSTIQPQLSRGLSSALPFMKILRGIARL</sequence>
<accession>A0A7R7MYX0</accession>
<dbReference type="AlphaFoldDB" id="A0A7R7MYX0"/>
<protein>
    <submittedName>
        <fullName evidence="3">Phthiodiolone/phenolphthiodiolone dimycocerosates ketoreductase</fullName>
    </submittedName>
</protein>
<dbReference type="PANTHER" id="PTHR43244">
    <property type="match status" value="1"/>
</dbReference>
<dbReference type="RefSeq" id="WP_201368364.1">
    <property type="nucleotide sequence ID" value="NZ_AP024255.1"/>
</dbReference>
<dbReference type="InterPro" id="IPR011251">
    <property type="entry name" value="Luciferase-like_dom"/>
</dbReference>
<name>A0A7R7MYX0_MYCIT</name>
<dbReference type="EMBL" id="AP024255">
    <property type="protein sequence ID" value="BCP02045.1"/>
    <property type="molecule type" value="Genomic_DNA"/>
</dbReference>
<dbReference type="InterPro" id="IPR050564">
    <property type="entry name" value="F420-G6PD/mer"/>
</dbReference>
<evidence type="ECO:0000313" key="4">
    <source>
        <dbReference type="Proteomes" id="UP000595205"/>
    </source>
</evidence>
<evidence type="ECO:0000256" key="1">
    <source>
        <dbReference type="ARBA" id="ARBA00023002"/>
    </source>
</evidence>
<dbReference type="InterPro" id="IPR036661">
    <property type="entry name" value="Luciferase-like_sf"/>
</dbReference>
<dbReference type="PANTHER" id="PTHR43244:SF1">
    <property type="entry name" value="5,10-METHYLENETETRAHYDROMETHANOPTERIN REDUCTASE"/>
    <property type="match status" value="1"/>
</dbReference>
<keyword evidence="1" id="KW-0560">Oxidoreductase</keyword>
<evidence type="ECO:0000313" key="3">
    <source>
        <dbReference type="EMBL" id="BCP02045.1"/>
    </source>
</evidence>
<dbReference type="GO" id="GO:0016705">
    <property type="term" value="F:oxidoreductase activity, acting on paired donors, with incorporation or reduction of molecular oxygen"/>
    <property type="evidence" value="ECO:0007669"/>
    <property type="project" value="InterPro"/>
</dbReference>
<dbReference type="Proteomes" id="UP000595205">
    <property type="component" value="Chromosome"/>
</dbReference>
<organism evidence="3 4">
    <name type="scientific">Mycobacterium intracellulare</name>
    <dbReference type="NCBI Taxonomy" id="1767"/>
    <lineage>
        <taxon>Bacteria</taxon>
        <taxon>Bacillati</taxon>
        <taxon>Actinomycetota</taxon>
        <taxon>Actinomycetes</taxon>
        <taxon>Mycobacteriales</taxon>
        <taxon>Mycobacteriaceae</taxon>
        <taxon>Mycobacterium</taxon>
        <taxon>Mycobacterium avium complex (MAC)</taxon>
    </lineage>
</organism>
<dbReference type="CDD" id="cd01097">
    <property type="entry name" value="Tetrahydromethanopterin_reductase"/>
    <property type="match status" value="1"/>
</dbReference>
<gene>
    <name evidence="3" type="ORF">MINTM018_48140</name>
</gene>
<reference evidence="3 4" key="1">
    <citation type="submission" date="2020-12" db="EMBL/GenBank/DDBJ databases">
        <title>Genome sequence of clinical Mycobacterium intracellulare strains.</title>
        <authorList>
            <person name="Tateishi Y."/>
            <person name="Matsumoto S."/>
            <person name="Fukushima Y."/>
            <person name="Nakajima C."/>
            <person name="Suzuki Y."/>
        </authorList>
    </citation>
    <scope>NUCLEOTIDE SEQUENCE [LARGE SCALE GENOMIC DNA]</scope>
    <source>
        <strain evidence="3 4">M018</strain>
    </source>
</reference>
<proteinExistence type="predicted"/>
<dbReference type="Gene3D" id="3.20.20.30">
    <property type="entry name" value="Luciferase-like domain"/>
    <property type="match status" value="1"/>
</dbReference>
<evidence type="ECO:0000259" key="2">
    <source>
        <dbReference type="Pfam" id="PF00296"/>
    </source>
</evidence>
<dbReference type="Pfam" id="PF00296">
    <property type="entry name" value="Bac_luciferase"/>
    <property type="match status" value="1"/>
</dbReference>
<feature type="domain" description="Luciferase-like" evidence="2">
    <location>
        <begin position="30"/>
        <end position="344"/>
    </location>
</feature>
<dbReference type="SUPFAM" id="SSF51679">
    <property type="entry name" value="Bacterial luciferase-like"/>
    <property type="match status" value="1"/>
</dbReference>